<keyword evidence="2" id="KW-1185">Reference proteome</keyword>
<sequence>MFNKIPACEFWLGFPFEHDAYIASNGTDDYAHSVAQEIVSLTRLKHLRLGVYLIPSTTVLAHRAYHTRGVAAPIPLEWQQALTDAAGQAPINGPPNESQLIEFYHRDEDVEAKFGPDTCSFCRDTIREQSKLFERSASAAIKTTIPSLESVEWMDWFTPSHLGVSRCDVGSPVDTNA</sequence>
<dbReference type="AlphaFoldDB" id="A0A0B7FCN6"/>
<gene>
    <name evidence="1" type="ORF">RSOLAG1IB_01360</name>
</gene>
<reference evidence="1 2" key="1">
    <citation type="submission" date="2014-11" db="EMBL/GenBank/DDBJ databases">
        <authorList>
            <person name="Wibberg Daniel"/>
        </authorList>
    </citation>
    <scope>NUCLEOTIDE SEQUENCE [LARGE SCALE GENOMIC DNA]</scope>
    <source>
        <strain evidence="1">Rhizoctonia solani AG1-IB 7/3/14</strain>
    </source>
</reference>
<dbReference type="EMBL" id="LN679101">
    <property type="protein sequence ID" value="CEL55350.1"/>
    <property type="molecule type" value="Genomic_DNA"/>
</dbReference>
<accession>A0A0B7FCN6</accession>
<dbReference type="OrthoDB" id="3175501at2759"/>
<proteinExistence type="predicted"/>
<protein>
    <submittedName>
        <fullName evidence="1">Uncharacterized protein</fullName>
    </submittedName>
</protein>
<evidence type="ECO:0000313" key="1">
    <source>
        <dbReference type="EMBL" id="CEL55350.1"/>
    </source>
</evidence>
<organism evidence="1 2">
    <name type="scientific">Thanatephorus cucumeris (strain AG1-IB / isolate 7/3/14)</name>
    <name type="common">Lettuce bottom rot fungus</name>
    <name type="synonym">Rhizoctonia solani</name>
    <dbReference type="NCBI Taxonomy" id="1108050"/>
    <lineage>
        <taxon>Eukaryota</taxon>
        <taxon>Fungi</taxon>
        <taxon>Dikarya</taxon>
        <taxon>Basidiomycota</taxon>
        <taxon>Agaricomycotina</taxon>
        <taxon>Agaricomycetes</taxon>
        <taxon>Cantharellales</taxon>
        <taxon>Ceratobasidiaceae</taxon>
        <taxon>Rhizoctonia</taxon>
        <taxon>Rhizoctonia solani AG-1</taxon>
    </lineage>
</organism>
<name>A0A0B7FCN6_THACB</name>
<evidence type="ECO:0000313" key="2">
    <source>
        <dbReference type="Proteomes" id="UP000059188"/>
    </source>
</evidence>
<dbReference type="Proteomes" id="UP000059188">
    <property type="component" value="Unassembled WGS sequence"/>
</dbReference>